<dbReference type="EMBL" id="JAFJYH010000048">
    <property type="protein sequence ID" value="KAG4422501.1"/>
    <property type="molecule type" value="Genomic_DNA"/>
</dbReference>
<accession>A0A8H7WCU9</accession>
<evidence type="ECO:0000313" key="3">
    <source>
        <dbReference type="Proteomes" id="UP000664132"/>
    </source>
</evidence>
<evidence type="ECO:0000256" key="1">
    <source>
        <dbReference type="SAM" id="MobiDB-lite"/>
    </source>
</evidence>
<comment type="caution">
    <text evidence="2">The sequence shown here is derived from an EMBL/GenBank/DDBJ whole genome shotgun (WGS) entry which is preliminary data.</text>
</comment>
<keyword evidence="3" id="KW-1185">Reference proteome</keyword>
<reference evidence="2" key="1">
    <citation type="submission" date="2021-02" db="EMBL/GenBank/DDBJ databases">
        <title>Genome sequence Cadophora malorum strain M34.</title>
        <authorList>
            <person name="Stefanovic E."/>
            <person name="Vu D."/>
            <person name="Scully C."/>
            <person name="Dijksterhuis J."/>
            <person name="Roader J."/>
            <person name="Houbraken J."/>
        </authorList>
    </citation>
    <scope>NUCLEOTIDE SEQUENCE</scope>
    <source>
        <strain evidence="2">M34</strain>
    </source>
</reference>
<protein>
    <submittedName>
        <fullName evidence="2">Uncharacterized protein</fullName>
    </submittedName>
</protein>
<feature type="region of interest" description="Disordered" evidence="1">
    <location>
        <begin position="1"/>
        <end position="27"/>
    </location>
</feature>
<evidence type="ECO:0000313" key="2">
    <source>
        <dbReference type="EMBL" id="KAG4422501.1"/>
    </source>
</evidence>
<name>A0A8H7WCU9_9HELO</name>
<sequence>MKYPRKGSKHTLTSIRQTSSSSKSSHLSQLSQPSRIFPAKFGFYSTSLSDIFIALSSKSSYLYYISISSPPILLSNTKAIKKLDTTLYASPSPSPETKQKLFSPLASAQFAGPSETPYITLGTLDFGAAPTEKLESEGFSGFRDTTHFFSLYLPLSGARERFEWEVSGGREVRELGHARGDEVSEGEEWEGRGCICECEHGFEEEGEDEISDEEASEYEFGFVCNVLLKWKGEKKPER</sequence>
<organism evidence="2 3">
    <name type="scientific">Cadophora malorum</name>
    <dbReference type="NCBI Taxonomy" id="108018"/>
    <lineage>
        <taxon>Eukaryota</taxon>
        <taxon>Fungi</taxon>
        <taxon>Dikarya</taxon>
        <taxon>Ascomycota</taxon>
        <taxon>Pezizomycotina</taxon>
        <taxon>Leotiomycetes</taxon>
        <taxon>Helotiales</taxon>
        <taxon>Ploettnerulaceae</taxon>
        <taxon>Cadophora</taxon>
    </lineage>
</organism>
<dbReference type="AlphaFoldDB" id="A0A8H7WCU9"/>
<gene>
    <name evidence="2" type="ORF">IFR04_004402</name>
</gene>
<feature type="compositionally biased region" description="Low complexity" evidence="1">
    <location>
        <begin position="11"/>
        <end position="27"/>
    </location>
</feature>
<dbReference type="OrthoDB" id="3431997at2759"/>
<dbReference type="Proteomes" id="UP000664132">
    <property type="component" value="Unassembled WGS sequence"/>
</dbReference>
<proteinExistence type="predicted"/>